<dbReference type="VEuPathDB" id="PiroplasmaDB:BMR1_02g02955"/>
<name>A0A1R4AAM4_BABMR</name>
<organism evidence="2 3">
    <name type="scientific">Babesia microti (strain RI)</name>
    <dbReference type="NCBI Taxonomy" id="1133968"/>
    <lineage>
        <taxon>Eukaryota</taxon>
        <taxon>Sar</taxon>
        <taxon>Alveolata</taxon>
        <taxon>Apicomplexa</taxon>
        <taxon>Aconoidasida</taxon>
        <taxon>Piroplasmida</taxon>
        <taxon>Babesiidae</taxon>
        <taxon>Babesia</taxon>
    </lineage>
</organism>
<dbReference type="KEGG" id="bmic:BMR1_02g02955"/>
<dbReference type="GeneID" id="24424372"/>
<evidence type="ECO:0000259" key="1">
    <source>
        <dbReference type="Pfam" id="PF04824"/>
    </source>
</evidence>
<sequence>MELALCSTPIARRCAYMGAQTNGGLLKPIWDAAFKPWRLNKELIVNCNLIPLCQYIWELISDHKATFTTVSHLQLGLCVLLSKQYELLYQKSINLSRLLTSGQQEKTQNIKKLTDAPKPSKKNNHRKKLLKALADKERVTDELIPIDNDILPKSEDLQLVPYTIEMMSLVDQSQNLASESNTNDNYWTLLINELSSLNEDDKTTFIDSLINENNWSLNEQDRDITYHYDDLDNIFNDPLSGEKLTPVPYFANLNDINKDDSDKLSIIEIDKPTRNLYSREKKLLKYDNHVFTPKVRKKKKLYITNDQQTLFDTFESTESFSITPLTKAITDSIIKTPATSLKELTKVNSLNDKTEVIERALLKLVDEAVTKQDTLDECHIEANKSQCIFDEYIEVSKENFLYDLISSSTRKLLSSYNECLGPGKKLDFTTISENYKREEAALMFYRTLLLANGGLVDLHQEYSDYAFNPIYVTTL</sequence>
<reference evidence="2 3" key="3">
    <citation type="journal article" date="2016" name="Sci. Rep.">
        <title>Genome-wide diversity and gene expression profiling of Babesia microti isolates identify polymorphic genes that mediate host-pathogen interactions.</title>
        <authorList>
            <person name="Silva J.C."/>
            <person name="Cornillot E."/>
            <person name="McCracken C."/>
            <person name="Usmani-Brown S."/>
            <person name="Dwivedi A."/>
            <person name="Ifeonu O.O."/>
            <person name="Crabtree J."/>
            <person name="Gotia H.T."/>
            <person name="Virji A.Z."/>
            <person name="Reynes C."/>
            <person name="Colinge J."/>
            <person name="Kumar V."/>
            <person name="Lawres L."/>
            <person name="Pazzi J.E."/>
            <person name="Pablo J.V."/>
            <person name="Hung C."/>
            <person name="Brancato J."/>
            <person name="Kumari P."/>
            <person name="Orvis J."/>
            <person name="Tretina K."/>
            <person name="Chibucos M."/>
            <person name="Ott S."/>
            <person name="Sadzewicz L."/>
            <person name="Sengamalay N."/>
            <person name="Shetty A.C."/>
            <person name="Su Q."/>
            <person name="Tallon L."/>
            <person name="Fraser C.M."/>
            <person name="Frutos R."/>
            <person name="Molina D.M."/>
            <person name="Krause P.J."/>
            <person name="Ben Mamoun C."/>
        </authorList>
    </citation>
    <scope>NUCLEOTIDE SEQUENCE [LARGE SCALE GENOMIC DNA]</scope>
    <source>
        <strain evidence="2 3">RI</strain>
    </source>
</reference>
<evidence type="ECO:0000313" key="3">
    <source>
        <dbReference type="Proteomes" id="UP000002899"/>
    </source>
</evidence>
<gene>
    <name evidence="2" type="ORF">BMR1_02g02955</name>
</gene>
<reference evidence="2 3" key="2">
    <citation type="journal article" date="2013" name="PLoS ONE">
        <title>Whole genome mapping and re-organization of the nuclear and mitochondrial genomes of Babesia microti isolates.</title>
        <authorList>
            <person name="Cornillot E."/>
            <person name="Dassouli A."/>
            <person name="Garg A."/>
            <person name="Pachikara N."/>
            <person name="Randazzo S."/>
            <person name="Depoix D."/>
            <person name="Carcy B."/>
            <person name="Delbecq S."/>
            <person name="Frutos R."/>
            <person name="Silva J.C."/>
            <person name="Sutton R."/>
            <person name="Krause P.J."/>
            <person name="Mamoun C.B."/>
        </authorList>
    </citation>
    <scope>NUCLEOTIDE SEQUENCE [LARGE SCALE GENOMIC DNA]</scope>
    <source>
        <strain evidence="2 3">RI</strain>
    </source>
</reference>
<dbReference type="OrthoDB" id="361197at2759"/>
<dbReference type="Proteomes" id="UP000002899">
    <property type="component" value="Chromosome II"/>
</dbReference>
<reference evidence="2 3" key="1">
    <citation type="journal article" date="2012" name="Nucleic Acids Res.">
        <title>Sequencing of the smallest Apicomplexan genome from the human pathogen Babesia microti.</title>
        <authorList>
            <person name="Cornillot E."/>
            <person name="Hadj-Kaddour K."/>
            <person name="Dassouli A."/>
            <person name="Noel B."/>
            <person name="Ranwez V."/>
            <person name="Vacherie B."/>
            <person name="Augagneur Y."/>
            <person name="Bres V."/>
            <person name="Duclos A."/>
            <person name="Randazzo S."/>
            <person name="Carcy B."/>
            <person name="Debierre-Grockiego F."/>
            <person name="Delbecq S."/>
            <person name="Moubri-Menage K."/>
            <person name="Shams-Eldin H."/>
            <person name="Usmani-Brown S."/>
            <person name="Bringaud F."/>
            <person name="Wincker P."/>
            <person name="Vivares C.P."/>
            <person name="Schwarz R.T."/>
            <person name="Schetters T.P."/>
            <person name="Krause P.J."/>
            <person name="Gorenflot A."/>
            <person name="Berry V."/>
            <person name="Barbe V."/>
            <person name="Ben Mamoun C."/>
        </authorList>
    </citation>
    <scope>NUCLEOTIDE SEQUENCE [LARGE SCALE GENOMIC DNA]</scope>
    <source>
        <strain evidence="2 3">RI</strain>
    </source>
</reference>
<proteinExistence type="predicted"/>
<dbReference type="InterPro" id="IPR006909">
    <property type="entry name" value="Rad21/Rec8_C_eu"/>
</dbReference>
<dbReference type="RefSeq" id="XP_021338256.1">
    <property type="nucleotide sequence ID" value="XM_021481636.1"/>
</dbReference>
<protein>
    <recommendedName>
        <fullName evidence="1">Rad21/Rec8-like protein C-terminal eukaryotic domain-containing protein</fullName>
    </recommendedName>
</protein>
<accession>A0A1R4AAM4</accession>
<feature type="domain" description="Rad21/Rec8-like protein C-terminal eukaryotic" evidence="1">
    <location>
        <begin position="424"/>
        <end position="461"/>
    </location>
</feature>
<keyword evidence="3" id="KW-1185">Reference proteome</keyword>
<dbReference type="EMBL" id="FO082872">
    <property type="protein sequence ID" value="SJK86059.1"/>
    <property type="molecule type" value="Genomic_DNA"/>
</dbReference>
<dbReference type="AlphaFoldDB" id="A0A1R4AAM4"/>
<evidence type="ECO:0000313" key="2">
    <source>
        <dbReference type="EMBL" id="SJK86059.1"/>
    </source>
</evidence>
<dbReference type="Pfam" id="PF04824">
    <property type="entry name" value="Rad21_Rec8"/>
    <property type="match status" value="1"/>
</dbReference>